<organism evidence="1 2">
    <name type="scientific">Shewanella cyperi</name>
    <dbReference type="NCBI Taxonomy" id="2814292"/>
    <lineage>
        <taxon>Bacteria</taxon>
        <taxon>Pseudomonadati</taxon>
        <taxon>Pseudomonadota</taxon>
        <taxon>Gammaproteobacteria</taxon>
        <taxon>Alteromonadales</taxon>
        <taxon>Shewanellaceae</taxon>
        <taxon>Shewanella</taxon>
    </lineage>
</organism>
<dbReference type="KEGG" id="scyp:JYB88_03390"/>
<dbReference type="EMBL" id="CP071504">
    <property type="protein sequence ID" value="QSX30719.1"/>
    <property type="molecule type" value="Genomic_DNA"/>
</dbReference>
<dbReference type="Proteomes" id="UP000663281">
    <property type="component" value="Chromosome"/>
</dbReference>
<sequence length="58" mass="6652">MSLANARGWAQVCDKQIQILQNLQSTFPQRQSALTRLSQQWSELKQQLNDGKVPRLAQ</sequence>
<proteinExistence type="predicted"/>
<evidence type="ECO:0000313" key="1">
    <source>
        <dbReference type="EMBL" id="QSX30719.1"/>
    </source>
</evidence>
<keyword evidence="2" id="KW-1185">Reference proteome</keyword>
<evidence type="ECO:0000313" key="2">
    <source>
        <dbReference type="Proteomes" id="UP000663281"/>
    </source>
</evidence>
<gene>
    <name evidence="1" type="ORF">JYB88_03390</name>
</gene>
<dbReference type="AlphaFoldDB" id="A0A974XLW8"/>
<name>A0A974XLW8_9GAMM</name>
<accession>A0A974XLW8</accession>
<protein>
    <submittedName>
        <fullName evidence="1">Uncharacterized protein</fullName>
    </submittedName>
</protein>
<dbReference type="RefSeq" id="WP_207322054.1">
    <property type="nucleotide sequence ID" value="NZ_CP071501.1"/>
</dbReference>
<reference evidence="1 2" key="1">
    <citation type="submission" date="2021-03" db="EMBL/GenBank/DDBJ databases">
        <title>Novel species identification of genus Shewanella.</title>
        <authorList>
            <person name="Liu G."/>
            <person name="Zhang Q."/>
        </authorList>
    </citation>
    <scope>NUCLEOTIDE SEQUENCE [LARGE SCALE GENOMIC DNA]</scope>
    <source>
        <strain evidence="1 2">FJAT-53726</strain>
    </source>
</reference>